<keyword evidence="2" id="KW-1185">Reference proteome</keyword>
<name>A0A4Y2CQL3_ARAVE</name>
<proteinExistence type="predicted"/>
<dbReference type="EMBL" id="BGPR01000233">
    <property type="protein sequence ID" value="GBM06741.1"/>
    <property type="molecule type" value="Genomic_DNA"/>
</dbReference>
<reference evidence="1 2" key="1">
    <citation type="journal article" date="2019" name="Sci. Rep.">
        <title>Orb-weaving spider Araneus ventricosus genome elucidates the spidroin gene catalogue.</title>
        <authorList>
            <person name="Kono N."/>
            <person name="Nakamura H."/>
            <person name="Ohtoshi R."/>
            <person name="Moran D.A.P."/>
            <person name="Shinohara A."/>
            <person name="Yoshida Y."/>
            <person name="Fujiwara M."/>
            <person name="Mori M."/>
            <person name="Tomita M."/>
            <person name="Arakawa K."/>
        </authorList>
    </citation>
    <scope>NUCLEOTIDE SEQUENCE [LARGE SCALE GENOMIC DNA]</scope>
</reference>
<dbReference type="OrthoDB" id="5985073at2759"/>
<sequence>MRRTTPEPAPPSPNFRATPVEGRLTYNIRFKAHPTHMQEGSLAESDFETGTLQPKAETTPLGHCDYQTLTWKKGAFRGTQANETELNSQIAILVCSKFVADLHCKSASFLQICHNKCASVKQACSKLTQASKSP</sequence>
<accession>A0A4Y2CQL3</accession>
<protein>
    <submittedName>
        <fullName evidence="1">Uncharacterized protein</fullName>
    </submittedName>
</protein>
<dbReference type="AlphaFoldDB" id="A0A4Y2CQL3"/>
<dbReference type="Proteomes" id="UP000499080">
    <property type="component" value="Unassembled WGS sequence"/>
</dbReference>
<evidence type="ECO:0000313" key="1">
    <source>
        <dbReference type="EMBL" id="GBM06741.1"/>
    </source>
</evidence>
<comment type="caution">
    <text evidence="1">The sequence shown here is derived from an EMBL/GenBank/DDBJ whole genome shotgun (WGS) entry which is preliminary data.</text>
</comment>
<organism evidence="1 2">
    <name type="scientific">Araneus ventricosus</name>
    <name type="common">Orbweaver spider</name>
    <name type="synonym">Epeira ventricosa</name>
    <dbReference type="NCBI Taxonomy" id="182803"/>
    <lineage>
        <taxon>Eukaryota</taxon>
        <taxon>Metazoa</taxon>
        <taxon>Ecdysozoa</taxon>
        <taxon>Arthropoda</taxon>
        <taxon>Chelicerata</taxon>
        <taxon>Arachnida</taxon>
        <taxon>Araneae</taxon>
        <taxon>Araneomorphae</taxon>
        <taxon>Entelegynae</taxon>
        <taxon>Araneoidea</taxon>
        <taxon>Araneidae</taxon>
        <taxon>Araneus</taxon>
    </lineage>
</organism>
<evidence type="ECO:0000313" key="2">
    <source>
        <dbReference type="Proteomes" id="UP000499080"/>
    </source>
</evidence>
<gene>
    <name evidence="1" type="ORF">AVEN_62987_1</name>
</gene>